<dbReference type="Pfam" id="PF00320">
    <property type="entry name" value="GATA"/>
    <property type="match status" value="1"/>
</dbReference>
<dbReference type="InterPro" id="IPR000949">
    <property type="entry name" value="ELM2_dom"/>
</dbReference>
<evidence type="ECO:0000259" key="10">
    <source>
        <dbReference type="PROSITE" id="PS51038"/>
    </source>
</evidence>
<dbReference type="Gene3D" id="3.30.50.10">
    <property type="entry name" value="Erythroid Transcription Factor GATA-1, subunit A"/>
    <property type="match status" value="1"/>
</dbReference>
<evidence type="ECO:0000313" key="13">
    <source>
        <dbReference type="EMBL" id="EDV24312.1"/>
    </source>
</evidence>
<proteinExistence type="predicted"/>
<dbReference type="InterPro" id="IPR001025">
    <property type="entry name" value="BAH_dom"/>
</dbReference>
<evidence type="ECO:0000256" key="7">
    <source>
        <dbReference type="ARBA" id="ARBA00023163"/>
    </source>
</evidence>
<dbReference type="HOGENOM" id="CLU_329655_0_0_1"/>
<dbReference type="CDD" id="cd00202">
    <property type="entry name" value="ZnF_GATA"/>
    <property type="match status" value="1"/>
</dbReference>
<dbReference type="SUPFAM" id="SSF57716">
    <property type="entry name" value="Glucocorticoid receptor-like (DNA-binding domain)"/>
    <property type="match status" value="1"/>
</dbReference>
<dbReference type="InterPro" id="IPR017884">
    <property type="entry name" value="SANT_dom"/>
</dbReference>
<evidence type="ECO:0008006" key="15">
    <source>
        <dbReference type="Google" id="ProtNLM"/>
    </source>
</evidence>
<dbReference type="GO" id="GO:0003682">
    <property type="term" value="F:chromatin binding"/>
    <property type="evidence" value="ECO:0007669"/>
    <property type="project" value="InterPro"/>
</dbReference>
<dbReference type="Gene3D" id="2.30.30.490">
    <property type="match status" value="1"/>
</dbReference>
<dbReference type="Gene3D" id="4.10.1240.50">
    <property type="match status" value="1"/>
</dbReference>
<feature type="compositionally biased region" description="Basic residues" evidence="9">
    <location>
        <begin position="486"/>
        <end position="496"/>
    </location>
</feature>
<dbReference type="InterPro" id="IPR043151">
    <property type="entry name" value="BAH_sf"/>
</dbReference>
<dbReference type="InParanoid" id="B3S020"/>
<feature type="region of interest" description="Disordered" evidence="9">
    <location>
        <begin position="381"/>
        <end position="549"/>
    </location>
</feature>
<dbReference type="GeneID" id="6755050"/>
<dbReference type="Gene3D" id="1.10.10.60">
    <property type="entry name" value="Homeodomain-like"/>
    <property type="match status" value="1"/>
</dbReference>
<feature type="domain" description="BAH" evidence="10">
    <location>
        <begin position="4"/>
        <end position="143"/>
    </location>
</feature>
<keyword evidence="5" id="KW-0805">Transcription regulation</keyword>
<dbReference type="GO" id="GO:0008270">
    <property type="term" value="F:zinc ion binding"/>
    <property type="evidence" value="ECO:0007669"/>
    <property type="project" value="UniProtKB-KW"/>
</dbReference>
<dbReference type="AlphaFoldDB" id="B3S020"/>
<evidence type="ECO:0000256" key="9">
    <source>
        <dbReference type="SAM" id="MobiDB-lite"/>
    </source>
</evidence>
<dbReference type="SMART" id="SM00439">
    <property type="entry name" value="BAH"/>
    <property type="match status" value="1"/>
</dbReference>
<dbReference type="CTD" id="6755050"/>
<evidence type="ECO:0000259" key="11">
    <source>
        <dbReference type="PROSITE" id="PS51156"/>
    </source>
</evidence>
<comment type="subcellular location">
    <subcellularLocation>
        <location evidence="1">Nucleus</location>
    </subcellularLocation>
</comment>
<feature type="compositionally biased region" description="Low complexity" evidence="9">
    <location>
        <begin position="580"/>
        <end position="595"/>
    </location>
</feature>
<dbReference type="GO" id="GO:0005634">
    <property type="term" value="C:nucleus"/>
    <property type="evidence" value="ECO:0000318"/>
    <property type="project" value="GO_Central"/>
</dbReference>
<evidence type="ECO:0000256" key="5">
    <source>
        <dbReference type="ARBA" id="ARBA00023015"/>
    </source>
</evidence>
<dbReference type="Pfam" id="PF01426">
    <property type="entry name" value="BAH"/>
    <property type="match status" value="1"/>
</dbReference>
<dbReference type="FunFam" id="1.10.10.60:FF:000012">
    <property type="entry name" value="Metastasis-associated 1 family, member 3"/>
    <property type="match status" value="1"/>
</dbReference>
<feature type="region of interest" description="Disordered" evidence="9">
    <location>
        <begin position="276"/>
        <end position="318"/>
    </location>
</feature>
<keyword evidence="4" id="KW-0862">Zinc</keyword>
<evidence type="ECO:0000256" key="6">
    <source>
        <dbReference type="ARBA" id="ARBA00023125"/>
    </source>
</evidence>
<feature type="compositionally biased region" description="Basic residues" evidence="9">
    <location>
        <begin position="276"/>
        <end position="297"/>
    </location>
</feature>
<feature type="domain" description="SANT" evidence="12">
    <location>
        <begin position="228"/>
        <end position="270"/>
    </location>
</feature>
<dbReference type="Pfam" id="PF01448">
    <property type="entry name" value="ELM2"/>
    <property type="match status" value="1"/>
</dbReference>
<evidence type="ECO:0000256" key="4">
    <source>
        <dbReference type="ARBA" id="ARBA00022833"/>
    </source>
</evidence>
<dbReference type="GO" id="GO:0043565">
    <property type="term" value="F:sequence-specific DNA binding"/>
    <property type="evidence" value="ECO:0007669"/>
    <property type="project" value="InterPro"/>
</dbReference>
<evidence type="ECO:0000259" key="12">
    <source>
        <dbReference type="PROSITE" id="PS51293"/>
    </source>
</evidence>
<dbReference type="SMART" id="SM01189">
    <property type="entry name" value="ELM2"/>
    <property type="match status" value="1"/>
</dbReference>
<dbReference type="EMBL" id="DS985246">
    <property type="protein sequence ID" value="EDV24312.1"/>
    <property type="molecule type" value="Genomic_DNA"/>
</dbReference>
<reference evidence="13 14" key="1">
    <citation type="journal article" date="2008" name="Nature">
        <title>The Trichoplax genome and the nature of placozoans.</title>
        <authorList>
            <person name="Srivastava M."/>
            <person name="Begovic E."/>
            <person name="Chapman J."/>
            <person name="Putnam N.H."/>
            <person name="Hellsten U."/>
            <person name="Kawashima T."/>
            <person name="Kuo A."/>
            <person name="Mitros T."/>
            <person name="Salamov A."/>
            <person name="Carpenter M.L."/>
            <person name="Signorovitch A.Y."/>
            <person name="Moreno M.A."/>
            <person name="Kamm K."/>
            <person name="Grimwood J."/>
            <person name="Schmutz J."/>
            <person name="Shapiro H."/>
            <person name="Grigoriev I.V."/>
            <person name="Buss L.W."/>
            <person name="Schierwater B."/>
            <person name="Dellaporta S.L."/>
            <person name="Rokhsar D.S."/>
        </authorList>
    </citation>
    <scope>NUCLEOTIDE SEQUENCE [LARGE SCALE GENOMIC DNA]</scope>
    <source>
        <strain evidence="13 14">Grell-BS-1999</strain>
    </source>
</reference>
<keyword evidence="14" id="KW-1185">Reference proteome</keyword>
<dbReference type="PROSITE" id="PS51156">
    <property type="entry name" value="ELM2"/>
    <property type="match status" value="1"/>
</dbReference>
<name>B3S020_TRIAD</name>
<dbReference type="STRING" id="10228.B3S020"/>
<sequence>MASDFGIESDCAYIENQRVDQPYYICSIKEFHMTKQCLQVTVQWYYRSSEVPHSVYHTLRQDRDADNGGTDGLHRVLNELSVKQRELFSSNTKDMFPASALRGKCDVEQMPDVNSLRDMVSKPDTFFYIYGYNPETRRLANTQGEIRIGPSHQVALPELRPISSIDSYDDNTYETKVWAPPDEEEDIDSYLEAAKSLVTGYAGLAQGKTEDSDYLISDCVVQYNALMKKRFVKGLRLYGKNFHRIRKELFSEKDTGDLIEFYYHWKKTKGATNAKAYRKHRRNIRRQRAPRATKIRNNKSELPDLGSASEDGLTGEEGDRDRRLYCCRHCYSTTSRSWHHSGVDKQLLCDDCRIYFKKYGEMKSIPDSVEPPAQLLKLYEREKEKEKEKRKKDEMEVKRRRPRKVDNGNNRHSSRFTRNRSSPSNSDSSSVDNGVHRQDVTGSNAIACSPSSSNGSLVEQKPKRRGRVPTKTTSTKRAANKSIDNRRRKRSKKKVQSQKSVSSDSDTDDNSSTSSTNTTEEPINGNAQRTNRNSSKDQESIHVSTSARFVKRLHHMKGTIGSARTDLSFTPLKQMEIKGTSATSTPTTSTTTTSAIAVKQDKKSRPEMEKSDEKRVPVSEGSTPTKSAFKPQDVSADREESNTVRNAIQERNLPSVHNVAANRFTQYGNVNPTNNYYMHGHNMAANTLPSLPNIHNGNGLLQFQNPLMASNECHSGMLHGNPLQHQHHHVDPSSLAMHPIHQYGMPALHSQLGPTGIHPIENNFMSPLLNGSYIPPEVLSNLAMGNIPSNAFSMNPELQRMMQFYSQEGLRQTLSRNMIDQVAYEWTRSGNAAAAAASAAASGQPPVPAWFTAPPMLFNDHHQGVFPPGGF</sequence>
<feature type="compositionally biased region" description="Low complexity" evidence="9">
    <location>
        <begin position="497"/>
        <end position="519"/>
    </location>
</feature>
<dbReference type="InterPro" id="IPR009057">
    <property type="entry name" value="Homeodomain-like_sf"/>
</dbReference>
<dbReference type="PhylomeDB" id="B3S020"/>
<keyword evidence="8" id="KW-0539">Nucleus</keyword>
<protein>
    <recommendedName>
        <fullName evidence="15">Arginine-glutamic acid dipeptide repeats protein</fullName>
    </recommendedName>
</protein>
<organism evidence="13 14">
    <name type="scientific">Trichoplax adhaerens</name>
    <name type="common">Trichoplax reptans</name>
    <dbReference type="NCBI Taxonomy" id="10228"/>
    <lineage>
        <taxon>Eukaryota</taxon>
        <taxon>Metazoa</taxon>
        <taxon>Placozoa</taxon>
        <taxon>Uniplacotomia</taxon>
        <taxon>Trichoplacea</taxon>
        <taxon>Trichoplacidae</taxon>
        <taxon>Trichoplax</taxon>
    </lineage>
</organism>
<keyword evidence="6" id="KW-0238">DNA-binding</keyword>
<evidence type="ECO:0000256" key="1">
    <source>
        <dbReference type="ARBA" id="ARBA00004123"/>
    </source>
</evidence>
<dbReference type="SUPFAM" id="SSF46689">
    <property type="entry name" value="Homeodomain-like"/>
    <property type="match status" value="1"/>
</dbReference>
<keyword evidence="2" id="KW-0479">Metal-binding</keyword>
<evidence type="ECO:0000256" key="2">
    <source>
        <dbReference type="ARBA" id="ARBA00022723"/>
    </source>
</evidence>
<dbReference type="PROSITE" id="PS51038">
    <property type="entry name" value="BAH"/>
    <property type="match status" value="1"/>
</dbReference>
<gene>
    <name evidence="13" type="ORF">TRIADDRAFT_57654</name>
</gene>
<dbReference type="GO" id="GO:0003714">
    <property type="term" value="F:transcription corepressor activity"/>
    <property type="evidence" value="ECO:0000318"/>
    <property type="project" value="GO_Central"/>
</dbReference>
<accession>B3S020</accession>
<evidence type="ECO:0000313" key="14">
    <source>
        <dbReference type="Proteomes" id="UP000009022"/>
    </source>
</evidence>
<keyword evidence="3" id="KW-0863">Zinc-finger</keyword>
<feature type="compositionally biased region" description="Basic and acidic residues" evidence="9">
    <location>
        <begin position="381"/>
        <end position="397"/>
    </location>
</feature>
<dbReference type="PANTHER" id="PTHR13859">
    <property type="entry name" value="ATROPHIN-RELATED"/>
    <property type="match status" value="1"/>
</dbReference>
<keyword evidence="7" id="KW-0804">Transcription</keyword>
<feature type="compositionally biased region" description="Basic and acidic residues" evidence="9">
    <location>
        <begin position="599"/>
        <end position="617"/>
    </location>
</feature>
<dbReference type="InterPro" id="IPR000679">
    <property type="entry name" value="Znf_GATA"/>
</dbReference>
<evidence type="ECO:0000256" key="3">
    <source>
        <dbReference type="ARBA" id="ARBA00022771"/>
    </source>
</evidence>
<dbReference type="RefSeq" id="XP_002113838.1">
    <property type="nucleotide sequence ID" value="XM_002113802.1"/>
</dbReference>
<dbReference type="SMART" id="SM00401">
    <property type="entry name" value="ZnF_GATA"/>
    <property type="match status" value="1"/>
</dbReference>
<dbReference type="OrthoDB" id="6147534at2759"/>
<evidence type="ECO:0000256" key="8">
    <source>
        <dbReference type="ARBA" id="ARBA00023242"/>
    </source>
</evidence>
<dbReference type="eggNOG" id="KOG2133">
    <property type="taxonomic scope" value="Eukaryota"/>
</dbReference>
<dbReference type="FunFam" id="2.30.30.490:FF:000023">
    <property type="entry name" value="Egg-laying defective protein 27"/>
    <property type="match status" value="1"/>
</dbReference>
<dbReference type="PANTHER" id="PTHR13859:SF11">
    <property type="entry name" value="GRUNGE, ISOFORM J"/>
    <property type="match status" value="1"/>
</dbReference>
<feature type="domain" description="ELM2" evidence="11">
    <location>
        <begin position="144"/>
        <end position="197"/>
    </location>
</feature>
<feature type="region of interest" description="Disordered" evidence="9">
    <location>
        <begin position="578"/>
        <end position="642"/>
    </location>
</feature>
<dbReference type="KEGG" id="tad:TRIADDRAFT_57654"/>
<dbReference type="InterPro" id="IPR013088">
    <property type="entry name" value="Znf_NHR/GATA"/>
</dbReference>
<dbReference type="Proteomes" id="UP000009022">
    <property type="component" value="Unassembled WGS sequence"/>
</dbReference>
<dbReference type="PROSITE" id="PS51293">
    <property type="entry name" value="SANT"/>
    <property type="match status" value="1"/>
</dbReference>
<feature type="compositionally biased region" description="Polar residues" evidence="9">
    <location>
        <begin position="440"/>
        <end position="457"/>
    </location>
</feature>
<feature type="compositionally biased region" description="Low complexity" evidence="9">
    <location>
        <begin position="421"/>
        <end position="430"/>
    </location>
</feature>